<keyword evidence="4" id="KW-1133">Transmembrane helix</keyword>
<evidence type="ECO:0000313" key="6">
    <source>
        <dbReference type="EMBL" id="MFD1585789.1"/>
    </source>
</evidence>
<comment type="caution">
    <text evidence="6">The sequence shown here is derived from an EMBL/GenBank/DDBJ whole genome shotgun (WGS) entry which is preliminary data.</text>
</comment>
<dbReference type="InterPro" id="IPR035896">
    <property type="entry name" value="AN1-like_Znf"/>
</dbReference>
<gene>
    <name evidence="6" type="ORF">ACFR9U_02245</name>
</gene>
<keyword evidence="4" id="KW-0472">Membrane</keyword>
<organism evidence="6 7">
    <name type="scientific">Halorientalis brevis</name>
    <dbReference type="NCBI Taxonomy" id="1126241"/>
    <lineage>
        <taxon>Archaea</taxon>
        <taxon>Methanobacteriati</taxon>
        <taxon>Methanobacteriota</taxon>
        <taxon>Stenosarchaea group</taxon>
        <taxon>Halobacteria</taxon>
        <taxon>Halobacteriales</taxon>
        <taxon>Haloarculaceae</taxon>
        <taxon>Halorientalis</taxon>
    </lineage>
</organism>
<dbReference type="RefSeq" id="WP_247377114.1">
    <property type="nucleotide sequence ID" value="NZ_JALLGV010000003.1"/>
</dbReference>
<feature type="domain" description="AN1-type" evidence="5">
    <location>
        <begin position="4"/>
        <end position="41"/>
    </location>
</feature>
<dbReference type="Proteomes" id="UP001597119">
    <property type="component" value="Unassembled WGS sequence"/>
</dbReference>
<accession>A0ABD6C6X0</accession>
<keyword evidence="4" id="KW-0812">Transmembrane</keyword>
<proteinExistence type="predicted"/>
<dbReference type="InterPro" id="IPR000058">
    <property type="entry name" value="Znf_AN1"/>
</dbReference>
<reference evidence="6 7" key="1">
    <citation type="journal article" date="2019" name="Int. J. Syst. Evol. Microbiol.">
        <title>The Global Catalogue of Microorganisms (GCM) 10K type strain sequencing project: providing services to taxonomists for standard genome sequencing and annotation.</title>
        <authorList>
            <consortium name="The Broad Institute Genomics Platform"/>
            <consortium name="The Broad Institute Genome Sequencing Center for Infectious Disease"/>
            <person name="Wu L."/>
            <person name="Ma J."/>
        </authorList>
    </citation>
    <scope>NUCLEOTIDE SEQUENCE [LARGE SCALE GENOMIC DNA]</scope>
    <source>
        <strain evidence="6 7">CGMCC 1.12125</strain>
    </source>
</reference>
<dbReference type="SMART" id="SM00154">
    <property type="entry name" value="ZnF_AN1"/>
    <property type="match status" value="1"/>
</dbReference>
<dbReference type="Gene3D" id="4.10.1110.10">
    <property type="entry name" value="AN1-like Zinc finger"/>
    <property type="match status" value="1"/>
</dbReference>
<evidence type="ECO:0000256" key="4">
    <source>
        <dbReference type="SAM" id="Phobius"/>
    </source>
</evidence>
<name>A0ABD6C6X0_9EURY</name>
<keyword evidence="3" id="KW-0862">Zinc</keyword>
<dbReference type="EMBL" id="JBHUDJ010000001">
    <property type="protein sequence ID" value="MFD1585789.1"/>
    <property type="molecule type" value="Genomic_DNA"/>
</dbReference>
<keyword evidence="2" id="KW-0863">Zinc-finger</keyword>
<protein>
    <submittedName>
        <fullName evidence="6">AN1-type zinc finger protein</fullName>
    </submittedName>
</protein>
<dbReference type="GO" id="GO:0008270">
    <property type="term" value="F:zinc ion binding"/>
    <property type="evidence" value="ECO:0007669"/>
    <property type="project" value="UniProtKB-KW"/>
</dbReference>
<dbReference type="Pfam" id="PF01428">
    <property type="entry name" value="zf-AN1"/>
    <property type="match status" value="1"/>
</dbReference>
<sequence length="189" mass="20035">MASCAECGDGIETAYDCRDCGDAFCIDHRLPGDHECASGTEDTVDVTDGGVVTEPTSLSLPDGPRVTLFLPVWRKIPWPIFPLLGVVLVPASVLALVFAPVALLGVALVPLSPLVLGLHVYHERLAHALAAESGEGEPDAWRPSGVYYFPVALLVFSRLIGDLGIVIAMGAIPGLIASIVYAVQKLRHR</sequence>
<evidence type="ECO:0000256" key="1">
    <source>
        <dbReference type="ARBA" id="ARBA00022723"/>
    </source>
</evidence>
<dbReference type="SUPFAM" id="SSF118310">
    <property type="entry name" value="AN1-like Zinc finger"/>
    <property type="match status" value="1"/>
</dbReference>
<keyword evidence="1" id="KW-0479">Metal-binding</keyword>
<evidence type="ECO:0000256" key="3">
    <source>
        <dbReference type="ARBA" id="ARBA00022833"/>
    </source>
</evidence>
<feature type="transmembrane region" description="Helical" evidence="4">
    <location>
        <begin position="163"/>
        <end position="183"/>
    </location>
</feature>
<evidence type="ECO:0000313" key="7">
    <source>
        <dbReference type="Proteomes" id="UP001597119"/>
    </source>
</evidence>
<evidence type="ECO:0000256" key="2">
    <source>
        <dbReference type="ARBA" id="ARBA00022771"/>
    </source>
</evidence>
<feature type="transmembrane region" description="Helical" evidence="4">
    <location>
        <begin position="83"/>
        <end position="109"/>
    </location>
</feature>
<dbReference type="AlphaFoldDB" id="A0ABD6C6X0"/>
<evidence type="ECO:0000259" key="5">
    <source>
        <dbReference type="SMART" id="SM00154"/>
    </source>
</evidence>
<keyword evidence="7" id="KW-1185">Reference proteome</keyword>